<organism evidence="1 2">
    <name type="scientific">Theileria equi strain WA</name>
    <dbReference type="NCBI Taxonomy" id="1537102"/>
    <lineage>
        <taxon>Eukaryota</taxon>
        <taxon>Sar</taxon>
        <taxon>Alveolata</taxon>
        <taxon>Apicomplexa</taxon>
        <taxon>Aconoidasida</taxon>
        <taxon>Piroplasmida</taxon>
        <taxon>Theileriidae</taxon>
        <taxon>Theileria</taxon>
    </lineage>
</organism>
<dbReference type="eggNOG" id="ENOG502STVT">
    <property type="taxonomic scope" value="Eukaryota"/>
</dbReference>
<gene>
    <name evidence="1" type="ORF">BEWA_025270</name>
</gene>
<accession>L0AWP5</accession>
<dbReference type="KEGG" id="beq:BEWA_025270"/>
<dbReference type="VEuPathDB" id="PiroplasmaDB:BEWA_025270"/>
<name>L0AWP5_THEEQ</name>
<keyword evidence="2" id="KW-1185">Reference proteome</keyword>
<dbReference type="RefSeq" id="XP_004829344.1">
    <property type="nucleotide sequence ID" value="XM_004829287.1"/>
</dbReference>
<dbReference type="Proteomes" id="UP000031512">
    <property type="component" value="Chromosome 1"/>
</dbReference>
<proteinExistence type="predicted"/>
<reference evidence="1 2" key="1">
    <citation type="journal article" date="2012" name="BMC Genomics">
        <title>Comparative genomic analysis and phylogenetic position of Theileria equi.</title>
        <authorList>
            <person name="Kappmeyer L.S."/>
            <person name="Thiagarajan M."/>
            <person name="Herndon D.R."/>
            <person name="Ramsay J.D."/>
            <person name="Caler E."/>
            <person name="Djikeng A."/>
            <person name="Gillespie J.J."/>
            <person name="Lau A.O."/>
            <person name="Roalson E.H."/>
            <person name="Silva J.C."/>
            <person name="Silva M.G."/>
            <person name="Suarez C.E."/>
            <person name="Ueti M.W."/>
            <person name="Nene V.M."/>
            <person name="Mealey R.H."/>
            <person name="Knowles D.P."/>
            <person name="Brayton K.A."/>
        </authorList>
    </citation>
    <scope>NUCLEOTIDE SEQUENCE [LARGE SCALE GENOMIC DNA]</scope>
    <source>
        <strain evidence="1 2">WA</strain>
    </source>
</reference>
<dbReference type="EMBL" id="CP001669">
    <property type="protein sequence ID" value="AFZ79678.1"/>
    <property type="molecule type" value="Genomic_DNA"/>
</dbReference>
<protein>
    <submittedName>
        <fullName evidence="1">Uncharacterized protein</fullName>
    </submittedName>
</protein>
<dbReference type="AlphaFoldDB" id="L0AWP5"/>
<dbReference type="GeneID" id="15805900"/>
<evidence type="ECO:0000313" key="2">
    <source>
        <dbReference type="Proteomes" id="UP000031512"/>
    </source>
</evidence>
<sequence length="168" mass="19060">MEKDVTPPVVVPSDVTICENLYSTGPRKLTFAEKLGLLLTPNPVRLNYTKNDRDELRAVLSKGYLDEPDPITDILLTRQKSISKEVSSKSFGFGGFVGLTLLSLYSLRFHSIKTKIIVTPFSSYFGLLLGRQVGDCYYGRWNEYSRDRALGKLPAKRFLTKEEQVKYL</sequence>
<dbReference type="OrthoDB" id="419606at2759"/>
<evidence type="ECO:0000313" key="1">
    <source>
        <dbReference type="EMBL" id="AFZ79678.1"/>
    </source>
</evidence>